<dbReference type="EMBL" id="MU856873">
    <property type="protein sequence ID" value="KAK4156152.1"/>
    <property type="molecule type" value="Genomic_DNA"/>
</dbReference>
<reference evidence="2" key="2">
    <citation type="submission" date="2023-05" db="EMBL/GenBank/DDBJ databases">
        <authorList>
            <consortium name="Lawrence Berkeley National Laboratory"/>
            <person name="Steindorff A."/>
            <person name="Hensen N."/>
            <person name="Bonometti L."/>
            <person name="Westerberg I."/>
            <person name="Brannstrom I.O."/>
            <person name="Guillou S."/>
            <person name="Cros-Aarteil S."/>
            <person name="Calhoun S."/>
            <person name="Haridas S."/>
            <person name="Kuo A."/>
            <person name="Mondo S."/>
            <person name="Pangilinan J."/>
            <person name="Riley R."/>
            <person name="Labutti K."/>
            <person name="Andreopoulos B."/>
            <person name="Lipzen A."/>
            <person name="Chen C."/>
            <person name="Yanf M."/>
            <person name="Daum C."/>
            <person name="Ng V."/>
            <person name="Clum A."/>
            <person name="Ohm R."/>
            <person name="Martin F."/>
            <person name="Silar P."/>
            <person name="Natvig D."/>
            <person name="Lalanne C."/>
            <person name="Gautier V."/>
            <person name="Ament-Velasquez S.L."/>
            <person name="Kruys A."/>
            <person name="Hutchinson M.I."/>
            <person name="Powell A.J."/>
            <person name="Barry K."/>
            <person name="Miller A.N."/>
            <person name="Grigoriev I.V."/>
            <person name="Debuchy R."/>
            <person name="Gladieux P."/>
            <person name="Thoren M.H."/>
            <person name="Johannesson H."/>
        </authorList>
    </citation>
    <scope>NUCLEOTIDE SEQUENCE</scope>
    <source>
        <strain evidence="2">CBS 538.74</strain>
    </source>
</reference>
<keyword evidence="3" id="KW-1185">Reference proteome</keyword>
<feature type="compositionally biased region" description="Low complexity" evidence="1">
    <location>
        <begin position="10"/>
        <end position="22"/>
    </location>
</feature>
<accession>A0AAN6VQW9</accession>
<evidence type="ECO:0000256" key="1">
    <source>
        <dbReference type="SAM" id="MobiDB-lite"/>
    </source>
</evidence>
<feature type="region of interest" description="Disordered" evidence="1">
    <location>
        <begin position="1"/>
        <end position="28"/>
    </location>
</feature>
<organism evidence="2 3">
    <name type="scientific">Chaetomidium leptoderma</name>
    <dbReference type="NCBI Taxonomy" id="669021"/>
    <lineage>
        <taxon>Eukaryota</taxon>
        <taxon>Fungi</taxon>
        <taxon>Dikarya</taxon>
        <taxon>Ascomycota</taxon>
        <taxon>Pezizomycotina</taxon>
        <taxon>Sordariomycetes</taxon>
        <taxon>Sordariomycetidae</taxon>
        <taxon>Sordariales</taxon>
        <taxon>Chaetomiaceae</taxon>
        <taxon>Chaetomidium</taxon>
    </lineage>
</organism>
<evidence type="ECO:0000313" key="3">
    <source>
        <dbReference type="Proteomes" id="UP001302745"/>
    </source>
</evidence>
<evidence type="ECO:0000313" key="2">
    <source>
        <dbReference type="EMBL" id="KAK4156152.1"/>
    </source>
</evidence>
<dbReference type="Proteomes" id="UP001302745">
    <property type="component" value="Unassembled WGS sequence"/>
</dbReference>
<protein>
    <submittedName>
        <fullName evidence="2">Uncharacterized protein</fullName>
    </submittedName>
</protein>
<proteinExistence type="predicted"/>
<sequence length="89" mass="9827">MSSNNDHANSSDTRSESGSSASGDAPPALVTWEAVSSSPEGRMLQQVYPRQPDHRRQPWQEFHSLKEESTYIVGDDMRLLGGRINAHSS</sequence>
<dbReference type="AlphaFoldDB" id="A0AAN6VQW9"/>
<reference evidence="2" key="1">
    <citation type="journal article" date="2023" name="Mol. Phylogenet. Evol.">
        <title>Genome-scale phylogeny and comparative genomics of the fungal order Sordariales.</title>
        <authorList>
            <person name="Hensen N."/>
            <person name="Bonometti L."/>
            <person name="Westerberg I."/>
            <person name="Brannstrom I.O."/>
            <person name="Guillou S."/>
            <person name="Cros-Aarteil S."/>
            <person name="Calhoun S."/>
            <person name="Haridas S."/>
            <person name="Kuo A."/>
            <person name="Mondo S."/>
            <person name="Pangilinan J."/>
            <person name="Riley R."/>
            <person name="LaButti K."/>
            <person name="Andreopoulos B."/>
            <person name="Lipzen A."/>
            <person name="Chen C."/>
            <person name="Yan M."/>
            <person name="Daum C."/>
            <person name="Ng V."/>
            <person name="Clum A."/>
            <person name="Steindorff A."/>
            <person name="Ohm R.A."/>
            <person name="Martin F."/>
            <person name="Silar P."/>
            <person name="Natvig D.O."/>
            <person name="Lalanne C."/>
            <person name="Gautier V."/>
            <person name="Ament-Velasquez S.L."/>
            <person name="Kruys A."/>
            <person name="Hutchinson M.I."/>
            <person name="Powell A.J."/>
            <person name="Barry K."/>
            <person name="Miller A.N."/>
            <person name="Grigoriev I.V."/>
            <person name="Debuchy R."/>
            <person name="Gladieux P."/>
            <person name="Hiltunen Thoren M."/>
            <person name="Johannesson H."/>
        </authorList>
    </citation>
    <scope>NUCLEOTIDE SEQUENCE</scope>
    <source>
        <strain evidence="2">CBS 538.74</strain>
    </source>
</reference>
<name>A0AAN6VQW9_9PEZI</name>
<comment type="caution">
    <text evidence="2">The sequence shown here is derived from an EMBL/GenBank/DDBJ whole genome shotgun (WGS) entry which is preliminary data.</text>
</comment>
<gene>
    <name evidence="2" type="ORF">C8A00DRAFT_30964</name>
</gene>